<dbReference type="SUPFAM" id="SSF103506">
    <property type="entry name" value="Mitochondrial carrier"/>
    <property type="match status" value="1"/>
</dbReference>
<evidence type="ECO:0000313" key="10">
    <source>
        <dbReference type="Proteomes" id="UP000018201"/>
    </source>
</evidence>
<keyword evidence="2" id="KW-0813">Transport</keyword>
<feature type="compositionally biased region" description="Low complexity" evidence="7">
    <location>
        <begin position="423"/>
        <end position="434"/>
    </location>
</feature>
<gene>
    <name evidence="9" type="ORF">EPH_0005910</name>
</gene>
<evidence type="ECO:0000256" key="8">
    <source>
        <dbReference type="SAM" id="SignalP"/>
    </source>
</evidence>
<dbReference type="PANTHER" id="PTHR24089">
    <property type="entry name" value="SOLUTE CARRIER FAMILY 25"/>
    <property type="match status" value="1"/>
</dbReference>
<comment type="subcellular location">
    <subcellularLocation>
        <location evidence="1">Membrane</location>
        <topology evidence="1">Multi-pass membrane protein</topology>
    </subcellularLocation>
</comment>
<evidence type="ECO:0000256" key="6">
    <source>
        <dbReference type="PROSITE-ProRule" id="PRU00282"/>
    </source>
</evidence>
<name>U6H4M1_9EIME</name>
<feature type="compositionally biased region" description="Low complexity" evidence="7">
    <location>
        <begin position="370"/>
        <end position="386"/>
    </location>
</feature>
<feature type="signal peptide" evidence="8">
    <location>
        <begin position="1"/>
        <end position="23"/>
    </location>
</feature>
<evidence type="ECO:0000313" key="9">
    <source>
        <dbReference type="EMBL" id="CDI87405.1"/>
    </source>
</evidence>
<keyword evidence="5 6" id="KW-0472">Membrane</keyword>
<protein>
    <submittedName>
        <fullName evidence="9">Mitochondrial carrier domain-containing protein, putative</fullName>
    </submittedName>
</protein>
<feature type="region of interest" description="Disordered" evidence="7">
    <location>
        <begin position="370"/>
        <end position="434"/>
    </location>
</feature>
<feature type="compositionally biased region" description="Polar residues" evidence="7">
    <location>
        <begin position="387"/>
        <end position="410"/>
    </location>
</feature>
<dbReference type="GO" id="GO:0055085">
    <property type="term" value="P:transmembrane transport"/>
    <property type="evidence" value="ECO:0007669"/>
    <property type="project" value="InterPro"/>
</dbReference>
<keyword evidence="3 6" id="KW-0812">Transmembrane</keyword>
<proteinExistence type="predicted"/>
<keyword evidence="8" id="KW-0732">Signal</keyword>
<feature type="repeat" description="Solcar" evidence="6">
    <location>
        <begin position="505"/>
        <end position="591"/>
    </location>
</feature>
<feature type="chain" id="PRO_5004670527" evidence="8">
    <location>
        <begin position="24"/>
        <end position="784"/>
    </location>
</feature>
<dbReference type="PROSITE" id="PS50920">
    <property type="entry name" value="SOLCAR"/>
    <property type="match status" value="2"/>
</dbReference>
<evidence type="ECO:0000256" key="4">
    <source>
        <dbReference type="ARBA" id="ARBA00022737"/>
    </source>
</evidence>
<dbReference type="InterPro" id="IPR023395">
    <property type="entry name" value="MCP_dom_sf"/>
</dbReference>
<dbReference type="OrthoDB" id="270584at2759"/>
<dbReference type="PRINTS" id="PR00926">
    <property type="entry name" value="MITOCARRIER"/>
</dbReference>
<feature type="repeat" description="Solcar" evidence="6">
    <location>
        <begin position="666"/>
        <end position="755"/>
    </location>
</feature>
<dbReference type="EMBL" id="HG697395">
    <property type="protein sequence ID" value="CDI87405.1"/>
    <property type="molecule type" value="Genomic_DNA"/>
</dbReference>
<reference evidence="9" key="2">
    <citation type="submission" date="2013-10" db="EMBL/GenBank/DDBJ databases">
        <authorList>
            <person name="Aslett M."/>
        </authorList>
    </citation>
    <scope>NUCLEOTIDE SEQUENCE [LARGE SCALE GENOMIC DNA]</scope>
    <source>
        <strain evidence="9">Houghton</strain>
    </source>
</reference>
<feature type="region of interest" description="Disordered" evidence="7">
    <location>
        <begin position="177"/>
        <end position="199"/>
    </location>
</feature>
<sequence>MEYEKKVKLALVLLLLAPVLVMPQESIVQLLPLRMQEQQQLLLHQQPQITCQQRRQGQQYAVSHLPPVSKASPAAHSAQTTTLAHSQLSALRLLPALEAVGCRGNCCSSTASSWSAARAAAAPAAAKAVDATRAAAFENAAMRALREEVAAATATTRDAPSGLMLLAWRLRCSNYQGRPSSDCSSNINNSSGSSSSKYGIDSCCSRDIYESSRWAGDSSCYTSRGRRGSAALHRPNVNRIHFAACTSSPASVSAASAAANREQQLALHALKNHSGSREQELRQQQQFQQDEDKDPKMLQIMRTHAFLHLTSGAVAGAVSRTATAPLDRVKVMLQLQPFSVPLRQAARVIMQQELSGKASAAALAPTATLATAAPSSSNNARSSSSTDQRPTQPSRSDGRTPSLQSNQQQGMRPGVRPTSALASSSSSSSCCSNSNSINSRGHLLLGGWRGFFRGNLTNCLKVVPETAVKFYSYDICKHALAHRKQQQQQQQPQQQQQAEPAEPHLQLLDRFLCGATAGLCAQLLIYPMELVKTRLAAYGPGCMYTGVLQCFRAIYREGGFRRLYRGVGPSLLGIIPYAGIDLAVFETLKEAYVQRVIIPKQKEQLEQQLLLRSTCSNCNPEASPAGMVPFTPDAATAAGGPASAAGLSRVRCCCDESSSGLPPASPPAAVLLLMGGCSSLIGQVLAYPTALVRTRMQVDGSGGQPLLYRSSTAAAAEAIRQGGLRGLYRGLQANCCKALPAVSLSWIVYEKMKYAIGSIERDWTQKIEQQRLAARNRQVLQHPQ</sequence>
<dbReference type="AlphaFoldDB" id="U6H4M1"/>
<organism evidence="9 10">
    <name type="scientific">Eimeria praecox</name>
    <dbReference type="NCBI Taxonomy" id="51316"/>
    <lineage>
        <taxon>Eukaryota</taxon>
        <taxon>Sar</taxon>
        <taxon>Alveolata</taxon>
        <taxon>Apicomplexa</taxon>
        <taxon>Conoidasida</taxon>
        <taxon>Coccidia</taxon>
        <taxon>Eucoccidiorida</taxon>
        <taxon>Eimeriorina</taxon>
        <taxon>Eimeriidae</taxon>
        <taxon>Eimeria</taxon>
    </lineage>
</organism>
<evidence type="ECO:0000256" key="1">
    <source>
        <dbReference type="ARBA" id="ARBA00004141"/>
    </source>
</evidence>
<dbReference type="Gene3D" id="1.50.40.10">
    <property type="entry name" value="Mitochondrial carrier domain"/>
    <property type="match status" value="1"/>
</dbReference>
<dbReference type="Pfam" id="PF00153">
    <property type="entry name" value="Mito_carr"/>
    <property type="match status" value="4"/>
</dbReference>
<evidence type="ECO:0000256" key="5">
    <source>
        <dbReference type="ARBA" id="ARBA00023136"/>
    </source>
</evidence>
<evidence type="ECO:0000256" key="2">
    <source>
        <dbReference type="ARBA" id="ARBA00022448"/>
    </source>
</evidence>
<dbReference type="InterPro" id="IPR002067">
    <property type="entry name" value="MCP"/>
</dbReference>
<dbReference type="VEuPathDB" id="ToxoDB:EPH_0005910"/>
<feature type="compositionally biased region" description="Low complexity" evidence="7">
    <location>
        <begin position="180"/>
        <end position="199"/>
    </location>
</feature>
<dbReference type="Proteomes" id="UP000018201">
    <property type="component" value="Unassembled WGS sequence"/>
</dbReference>
<dbReference type="GO" id="GO:0016020">
    <property type="term" value="C:membrane"/>
    <property type="evidence" value="ECO:0007669"/>
    <property type="project" value="UniProtKB-SubCell"/>
</dbReference>
<evidence type="ECO:0000256" key="7">
    <source>
        <dbReference type="SAM" id="MobiDB-lite"/>
    </source>
</evidence>
<feature type="region of interest" description="Disordered" evidence="7">
    <location>
        <begin position="273"/>
        <end position="292"/>
    </location>
</feature>
<dbReference type="InterPro" id="IPR018108">
    <property type="entry name" value="MCP_transmembrane"/>
</dbReference>
<accession>U6H4M1</accession>
<keyword evidence="10" id="KW-1185">Reference proteome</keyword>
<evidence type="ECO:0000256" key="3">
    <source>
        <dbReference type="ARBA" id="ARBA00022692"/>
    </source>
</evidence>
<reference evidence="9" key="1">
    <citation type="submission" date="2013-10" db="EMBL/GenBank/DDBJ databases">
        <title>Genomic analysis of the causative agents of coccidiosis in chickens.</title>
        <authorList>
            <person name="Reid A.J."/>
            <person name="Blake D."/>
            <person name="Billington K."/>
            <person name="Browne H."/>
            <person name="Dunn M."/>
            <person name="Hung S."/>
            <person name="Kawahara F."/>
            <person name="Miranda-Saavedra D."/>
            <person name="Mourier T."/>
            <person name="Nagra H."/>
            <person name="Otto T.D."/>
            <person name="Rawlings N."/>
            <person name="Sanchez A."/>
            <person name="Sanders M."/>
            <person name="Subramaniam C."/>
            <person name="Tay Y."/>
            <person name="Dear P."/>
            <person name="Doerig C."/>
            <person name="Gruber A."/>
            <person name="Parkinson J."/>
            <person name="Shirley M."/>
            <person name="Wan K.L."/>
            <person name="Berriman M."/>
            <person name="Tomley F."/>
            <person name="Pain A."/>
        </authorList>
    </citation>
    <scope>NUCLEOTIDE SEQUENCE [LARGE SCALE GENOMIC DNA]</scope>
    <source>
        <strain evidence="9">Houghton</strain>
    </source>
</reference>
<keyword evidence="4" id="KW-0677">Repeat</keyword>